<dbReference type="Proteomes" id="UP000663880">
    <property type="component" value="Unassembled WGS sequence"/>
</dbReference>
<comment type="caution">
    <text evidence="1">The sequence shown here is derived from an EMBL/GenBank/DDBJ whole genome shotgun (WGS) entry which is preliminary data.</text>
</comment>
<name>A0A821MEK2_9NEOP</name>
<reference evidence="1" key="1">
    <citation type="submission" date="2021-02" db="EMBL/GenBank/DDBJ databases">
        <authorList>
            <person name="Steward A R."/>
        </authorList>
    </citation>
    <scope>NUCLEOTIDE SEQUENCE</scope>
</reference>
<dbReference type="AlphaFoldDB" id="A0A821MEK2"/>
<sequence length="96" mass="11058">MGKTRPWRYRQFFSIRFLSSSSHRHRGKQSRLHIAIPSSPSVDFCIIRELNSNLNAVHHHLGSVGGSDLPRDGVCVYVREKHRSRHLAMLEDLPTL</sequence>
<keyword evidence="2" id="KW-1185">Reference proteome</keyword>
<accession>A0A821MEK2</accession>
<organism evidence="1 2">
    <name type="scientific">Pieris macdunnoughi</name>
    <dbReference type="NCBI Taxonomy" id="345717"/>
    <lineage>
        <taxon>Eukaryota</taxon>
        <taxon>Metazoa</taxon>
        <taxon>Ecdysozoa</taxon>
        <taxon>Arthropoda</taxon>
        <taxon>Hexapoda</taxon>
        <taxon>Insecta</taxon>
        <taxon>Pterygota</taxon>
        <taxon>Neoptera</taxon>
        <taxon>Endopterygota</taxon>
        <taxon>Lepidoptera</taxon>
        <taxon>Glossata</taxon>
        <taxon>Ditrysia</taxon>
        <taxon>Papilionoidea</taxon>
        <taxon>Pieridae</taxon>
        <taxon>Pierinae</taxon>
        <taxon>Pieris</taxon>
    </lineage>
</organism>
<evidence type="ECO:0000313" key="2">
    <source>
        <dbReference type="Proteomes" id="UP000663880"/>
    </source>
</evidence>
<proteinExistence type="predicted"/>
<evidence type="ECO:0000313" key="1">
    <source>
        <dbReference type="EMBL" id="CAF4766941.1"/>
    </source>
</evidence>
<gene>
    <name evidence="1" type="ORF">PMACD_LOCUS1601</name>
</gene>
<dbReference type="EMBL" id="CAJOBZ010000003">
    <property type="protein sequence ID" value="CAF4766941.1"/>
    <property type="molecule type" value="Genomic_DNA"/>
</dbReference>
<protein>
    <submittedName>
        <fullName evidence="1">Uncharacterized protein</fullName>
    </submittedName>
</protein>